<dbReference type="Pfam" id="PF12833">
    <property type="entry name" value="HTH_18"/>
    <property type="match status" value="1"/>
</dbReference>
<dbReference type="PANTHER" id="PTHR43280">
    <property type="entry name" value="ARAC-FAMILY TRANSCRIPTIONAL REGULATOR"/>
    <property type="match status" value="1"/>
</dbReference>
<reference evidence="9" key="1">
    <citation type="submission" date="2020-07" db="EMBL/GenBank/DDBJ databases">
        <title>Vallitalea pronyensis genome.</title>
        <authorList>
            <person name="Postec A."/>
        </authorList>
    </citation>
    <scope>NUCLEOTIDE SEQUENCE</scope>
    <source>
        <strain evidence="9">FatNI3</strain>
    </source>
</reference>
<evidence type="ECO:0000256" key="1">
    <source>
        <dbReference type="ARBA" id="ARBA00018672"/>
    </source>
</evidence>
<dbReference type="PROSITE" id="PS50110">
    <property type="entry name" value="RESPONSE_REGULATORY"/>
    <property type="match status" value="1"/>
</dbReference>
<dbReference type="SMART" id="SM00342">
    <property type="entry name" value="HTH_ARAC"/>
    <property type="match status" value="1"/>
</dbReference>
<evidence type="ECO:0000256" key="5">
    <source>
        <dbReference type="ARBA" id="ARBA00024867"/>
    </source>
</evidence>
<keyword evidence="10" id="KW-1185">Reference proteome</keyword>
<evidence type="ECO:0000259" key="8">
    <source>
        <dbReference type="PROSITE" id="PS50110"/>
    </source>
</evidence>
<dbReference type="InterPro" id="IPR001789">
    <property type="entry name" value="Sig_transdc_resp-reg_receiver"/>
</dbReference>
<evidence type="ECO:0000256" key="3">
    <source>
        <dbReference type="ARBA" id="ARBA00023125"/>
    </source>
</evidence>
<dbReference type="InterPro" id="IPR020449">
    <property type="entry name" value="Tscrpt_reg_AraC-type_HTH"/>
</dbReference>
<comment type="function">
    <text evidence="5">May play the central regulatory role in sporulation. It may be an element of the effector pathway responsible for the activation of sporulation genes in response to nutritional stress. Spo0A may act in concert with spo0H (a sigma factor) to control the expression of some genes that are critical to the sporulation process.</text>
</comment>
<dbReference type="RefSeq" id="WP_212695026.1">
    <property type="nucleotide sequence ID" value="NZ_CP058649.1"/>
</dbReference>
<dbReference type="SUPFAM" id="SSF52172">
    <property type="entry name" value="CheY-like"/>
    <property type="match status" value="1"/>
</dbReference>
<feature type="domain" description="HTH araC/xylS-type" evidence="7">
    <location>
        <begin position="424"/>
        <end position="522"/>
    </location>
</feature>
<name>A0A8J8MMM2_9FIRM</name>
<dbReference type="EMBL" id="CP058649">
    <property type="protein sequence ID" value="QUI24331.1"/>
    <property type="molecule type" value="Genomic_DNA"/>
</dbReference>
<organism evidence="9 10">
    <name type="scientific">Vallitalea pronyensis</name>
    <dbReference type="NCBI Taxonomy" id="1348613"/>
    <lineage>
        <taxon>Bacteria</taxon>
        <taxon>Bacillati</taxon>
        <taxon>Bacillota</taxon>
        <taxon>Clostridia</taxon>
        <taxon>Lachnospirales</taxon>
        <taxon>Vallitaleaceae</taxon>
        <taxon>Vallitalea</taxon>
    </lineage>
</organism>
<keyword evidence="4" id="KW-0804">Transcription</keyword>
<dbReference type="KEGG" id="vpy:HZI73_19415"/>
<dbReference type="PROSITE" id="PS01124">
    <property type="entry name" value="HTH_ARAC_FAMILY_2"/>
    <property type="match status" value="1"/>
</dbReference>
<evidence type="ECO:0000256" key="4">
    <source>
        <dbReference type="ARBA" id="ARBA00023163"/>
    </source>
</evidence>
<evidence type="ECO:0000259" key="7">
    <source>
        <dbReference type="PROSITE" id="PS01124"/>
    </source>
</evidence>
<proteinExistence type="predicted"/>
<feature type="modified residue" description="4-aspartylphosphate" evidence="6">
    <location>
        <position position="55"/>
    </location>
</feature>
<dbReference type="GO" id="GO:0000160">
    <property type="term" value="P:phosphorelay signal transduction system"/>
    <property type="evidence" value="ECO:0007669"/>
    <property type="project" value="InterPro"/>
</dbReference>
<gene>
    <name evidence="9" type="ORF">HZI73_19415</name>
</gene>
<dbReference type="SMART" id="SM00448">
    <property type="entry name" value="REC"/>
    <property type="match status" value="1"/>
</dbReference>
<dbReference type="SUPFAM" id="SSF46689">
    <property type="entry name" value="Homeodomain-like"/>
    <property type="match status" value="1"/>
</dbReference>
<dbReference type="PANTHER" id="PTHR43280:SF28">
    <property type="entry name" value="HTH-TYPE TRANSCRIPTIONAL ACTIVATOR RHAS"/>
    <property type="match status" value="1"/>
</dbReference>
<feature type="domain" description="Response regulatory" evidence="8">
    <location>
        <begin position="3"/>
        <end position="120"/>
    </location>
</feature>
<protein>
    <recommendedName>
        <fullName evidence="1">Stage 0 sporulation protein A homolog</fullName>
    </recommendedName>
</protein>
<dbReference type="InterPro" id="IPR018062">
    <property type="entry name" value="HTH_AraC-typ_CS"/>
</dbReference>
<dbReference type="InterPro" id="IPR011006">
    <property type="entry name" value="CheY-like_superfamily"/>
</dbReference>
<evidence type="ECO:0000313" key="10">
    <source>
        <dbReference type="Proteomes" id="UP000683246"/>
    </source>
</evidence>
<keyword evidence="6" id="KW-0597">Phosphoprotein</keyword>
<keyword evidence="2" id="KW-0805">Transcription regulation</keyword>
<dbReference type="Proteomes" id="UP000683246">
    <property type="component" value="Chromosome"/>
</dbReference>
<sequence length="527" mass="62018">MLNVIVVDDEILSRLGIVNLIDWSQHGFNLIDHVANGREAINLIRNGDIDLIITDIKMPVMSGIQLIQQVIKEGFDCEFIVLSAFDDYAYVREALKLGAMDYVLKLDMEKEKLVALLHKAKEVIGRKKRNENSRVYEKGVLINAKKEFLKQLLYGRRHVKETCSKELNQYRLILPYENYSVMMFKVDNMEGLLGDDRMRQVIESALKDSKYTYVTDTAYDELSILCNFKGKSTAELIQAIQRLSQRIHYIMKQYFNQDIQIFVSQFHKKTDDISLAYLEVCQAYSLKSYANEDGVVYYEQILMNRNYVDYQSFQSYIRQIESTLQALNRERFEEVFNDLIMFISKTKYMELSQVRHVTSSIIYIFNKYMSHYGFIKDEFWNGEEEQRLINEGFKRKKHFIAFLVKLKDKLAETFLDMDDNHLVRSVKKYLMAHYKETIVIKDFQERFGVTSAYLSMLFKKETGETIKEYLIGLKINRAKVLLKETNLHIVEIADHIGYDNEHYFSRLFKQKTGVTPSQYRNDSGMLP</sequence>
<dbReference type="Pfam" id="PF00072">
    <property type="entry name" value="Response_reg"/>
    <property type="match status" value="1"/>
</dbReference>
<dbReference type="AlphaFoldDB" id="A0A8J8MMM2"/>
<evidence type="ECO:0000256" key="2">
    <source>
        <dbReference type="ARBA" id="ARBA00023015"/>
    </source>
</evidence>
<dbReference type="PRINTS" id="PR00032">
    <property type="entry name" value="HTHARAC"/>
</dbReference>
<evidence type="ECO:0000256" key="6">
    <source>
        <dbReference type="PROSITE-ProRule" id="PRU00169"/>
    </source>
</evidence>
<dbReference type="Gene3D" id="3.40.50.2300">
    <property type="match status" value="1"/>
</dbReference>
<accession>A0A8J8MMM2</accession>
<dbReference type="CDD" id="cd17536">
    <property type="entry name" value="REC_YesN-like"/>
    <property type="match status" value="1"/>
</dbReference>
<dbReference type="InterPro" id="IPR009057">
    <property type="entry name" value="Homeodomain-like_sf"/>
</dbReference>
<dbReference type="PROSITE" id="PS00041">
    <property type="entry name" value="HTH_ARAC_FAMILY_1"/>
    <property type="match status" value="1"/>
</dbReference>
<keyword evidence="3" id="KW-0238">DNA-binding</keyword>
<dbReference type="InterPro" id="IPR018060">
    <property type="entry name" value="HTH_AraC"/>
</dbReference>
<dbReference type="Gene3D" id="1.10.10.60">
    <property type="entry name" value="Homeodomain-like"/>
    <property type="match status" value="2"/>
</dbReference>
<dbReference type="GO" id="GO:0043565">
    <property type="term" value="F:sequence-specific DNA binding"/>
    <property type="evidence" value="ECO:0007669"/>
    <property type="project" value="InterPro"/>
</dbReference>
<dbReference type="GO" id="GO:0003700">
    <property type="term" value="F:DNA-binding transcription factor activity"/>
    <property type="evidence" value="ECO:0007669"/>
    <property type="project" value="InterPro"/>
</dbReference>
<evidence type="ECO:0000313" key="9">
    <source>
        <dbReference type="EMBL" id="QUI24331.1"/>
    </source>
</evidence>